<feature type="binding site" evidence="22">
    <location>
        <position position="87"/>
    </location>
    <ligand>
        <name>ATP</name>
        <dbReference type="ChEBI" id="CHEBI:30616"/>
    </ligand>
</feature>
<evidence type="ECO:0000256" key="9">
    <source>
        <dbReference type="ARBA" id="ARBA00022692"/>
    </source>
</evidence>
<feature type="binding site" evidence="21">
    <location>
        <begin position="58"/>
        <end position="61"/>
    </location>
    <ligand>
        <name>substrate</name>
    </ligand>
</feature>
<keyword evidence="15 24" id="KW-1133">Transmembrane helix</keyword>
<dbReference type="PROSITE" id="PS01069">
    <property type="entry name" value="DAGK_PROKAR"/>
    <property type="match status" value="1"/>
</dbReference>
<feature type="binding site" evidence="22">
    <location>
        <position position="27"/>
    </location>
    <ligand>
        <name>ATP</name>
        <dbReference type="ChEBI" id="CHEBI:30616"/>
    </ligand>
</feature>
<evidence type="ECO:0000256" key="13">
    <source>
        <dbReference type="ARBA" id="ARBA00022840"/>
    </source>
</evidence>
<keyword evidence="26" id="KW-1185">Reference proteome</keyword>
<comment type="subcellular location">
    <subcellularLocation>
        <location evidence="1 24">Cell inner membrane</location>
        <topology evidence="1 24">Multi-pass membrane protein</topology>
    </subcellularLocation>
</comment>
<gene>
    <name evidence="25" type="ORF">NOR51B_123</name>
</gene>
<reference evidence="26" key="1">
    <citation type="journal article" date="2013" name="BMC Microbiol.">
        <title>Taxonomy and evolution of bacteriochlorophyll a-containing members of the OM60/NOR5 clade of marine gammaproteobacteria: description of Luminiphilus syltensis gen. nov., sp. nov., reclassification of Haliea rubra as Pseudohaliea rubra gen. nov., comb. nov., and emendation of Chromatocurvus halotolerans.</title>
        <authorList>
            <person name="Spring S."/>
            <person name="Riedel T."/>
            <person name="Sproer C."/>
            <person name="Yan S."/>
            <person name="Harder J."/>
            <person name="Fuchs B.M."/>
        </authorList>
    </citation>
    <scope>NUCLEOTIDE SEQUENCE [LARGE SCALE GENOMIC DNA]</scope>
    <source>
        <strain evidence="26">NOR51-B</strain>
    </source>
</reference>
<evidence type="ECO:0000256" key="22">
    <source>
        <dbReference type="PIRSR" id="PIRSR600829-3"/>
    </source>
</evidence>
<dbReference type="EMBL" id="DS999411">
    <property type="protein sequence ID" value="EED34186.1"/>
    <property type="molecule type" value="Genomic_DNA"/>
</dbReference>
<keyword evidence="7 24" id="KW-0997">Cell inner membrane</keyword>
<dbReference type="eggNOG" id="COG0818">
    <property type="taxonomic scope" value="Bacteria"/>
</dbReference>
<organism evidence="25 26">
    <name type="scientific">Luminiphilus syltensis NOR5-1B</name>
    <dbReference type="NCBI Taxonomy" id="565045"/>
    <lineage>
        <taxon>Bacteria</taxon>
        <taxon>Pseudomonadati</taxon>
        <taxon>Pseudomonadota</taxon>
        <taxon>Gammaproteobacteria</taxon>
        <taxon>Cellvibrionales</taxon>
        <taxon>Halieaceae</taxon>
        <taxon>Luminiphilus</taxon>
    </lineage>
</organism>
<evidence type="ECO:0000256" key="14">
    <source>
        <dbReference type="ARBA" id="ARBA00022842"/>
    </source>
</evidence>
<dbReference type="HOGENOM" id="CLU_112343_3_0_6"/>
<evidence type="ECO:0000256" key="24">
    <source>
        <dbReference type="RuleBase" id="RU363065"/>
    </source>
</evidence>
<evidence type="ECO:0000256" key="10">
    <source>
        <dbReference type="ARBA" id="ARBA00022723"/>
    </source>
</evidence>
<evidence type="ECO:0000256" key="6">
    <source>
        <dbReference type="ARBA" id="ARBA00022516"/>
    </source>
</evidence>
<evidence type="ECO:0000256" key="7">
    <source>
        <dbReference type="ARBA" id="ARBA00022519"/>
    </source>
</evidence>
<feature type="transmembrane region" description="Helical" evidence="24">
    <location>
        <begin position="67"/>
        <end position="86"/>
    </location>
</feature>
<keyword evidence="5" id="KW-1003">Cell membrane</keyword>
<feature type="binding site" evidence="23">
    <location>
        <position position="39"/>
    </location>
    <ligand>
        <name>a divalent metal cation</name>
        <dbReference type="ChEBI" id="CHEBI:60240"/>
    </ligand>
</feature>
<comment type="similarity">
    <text evidence="2 24">Belongs to the bacterial diacylglycerol kinase family.</text>
</comment>
<dbReference type="Pfam" id="PF01219">
    <property type="entry name" value="DAGK_prokar"/>
    <property type="match status" value="1"/>
</dbReference>
<dbReference type="RefSeq" id="WP_009018934.1">
    <property type="nucleotide sequence ID" value="NZ_DS999411.1"/>
</dbReference>
<dbReference type="Proteomes" id="UP000004699">
    <property type="component" value="Unassembled WGS sequence"/>
</dbReference>
<dbReference type="InterPro" id="IPR036945">
    <property type="entry name" value="DAGK_sf"/>
</dbReference>
<comment type="cofactor">
    <cofactor evidence="23">
        <name>Mg(2+)</name>
        <dbReference type="ChEBI" id="CHEBI:18420"/>
    </cofactor>
    <text evidence="23">Mn(2+), Zn(2+), Cd(2+) and Co(2+) support activity to lesser extents.</text>
</comment>
<dbReference type="EC" id="2.7.1.107" evidence="3 24"/>
<dbReference type="OrthoDB" id="9796011at2"/>
<dbReference type="GO" id="GO:0006654">
    <property type="term" value="P:phosphatidic acid biosynthetic process"/>
    <property type="evidence" value="ECO:0007669"/>
    <property type="project" value="InterPro"/>
</dbReference>
<evidence type="ECO:0000256" key="20">
    <source>
        <dbReference type="PIRSR" id="PIRSR600829-1"/>
    </source>
</evidence>
<keyword evidence="8 24" id="KW-0808">Transferase</keyword>
<evidence type="ECO:0000256" key="19">
    <source>
        <dbReference type="ARBA" id="ARBA00023264"/>
    </source>
</evidence>
<feature type="binding site" evidence="22">
    <location>
        <begin position="105"/>
        <end position="106"/>
    </location>
    <ligand>
        <name>ATP</name>
        <dbReference type="ChEBI" id="CHEBI:30616"/>
    </ligand>
</feature>
<sequence length="128" mass="14032">MEQDSESGAGSLKGKRGLSRLINASRYSLMGLRTAFVNEDAFRQVVFINMLLQPLALWLDVSRAERALLMLAPLLSLVIELLNTAIENTVDRISMELHPLSKAAKDVGSAAQMIGLLIIVVVWSVILL</sequence>
<dbReference type="AlphaFoldDB" id="B8KTJ9"/>
<dbReference type="Gene3D" id="1.10.287.3610">
    <property type="match status" value="1"/>
</dbReference>
<feature type="binding site" evidence="22">
    <location>
        <position position="20"/>
    </location>
    <ligand>
        <name>ATP</name>
        <dbReference type="ChEBI" id="CHEBI:30616"/>
    </ligand>
</feature>
<evidence type="ECO:0000256" key="12">
    <source>
        <dbReference type="ARBA" id="ARBA00022777"/>
    </source>
</evidence>
<feature type="binding site" evidence="21">
    <location>
        <position position="80"/>
    </location>
    <ligand>
        <name>substrate</name>
    </ligand>
</feature>
<feature type="binding site" evidence="23">
    <location>
        <position position="87"/>
    </location>
    <ligand>
        <name>a divalent metal cation</name>
        <dbReference type="ChEBI" id="CHEBI:60240"/>
    </ligand>
</feature>
<comment type="catalytic activity">
    <reaction evidence="24">
        <text>a 1,2-diacyl-sn-glycerol + ATP = a 1,2-diacyl-sn-glycero-3-phosphate + ADP + H(+)</text>
        <dbReference type="Rhea" id="RHEA:10272"/>
        <dbReference type="ChEBI" id="CHEBI:15378"/>
        <dbReference type="ChEBI" id="CHEBI:17815"/>
        <dbReference type="ChEBI" id="CHEBI:30616"/>
        <dbReference type="ChEBI" id="CHEBI:58608"/>
        <dbReference type="ChEBI" id="CHEBI:456216"/>
        <dbReference type="EC" id="2.7.1.107"/>
    </reaction>
</comment>
<evidence type="ECO:0000256" key="15">
    <source>
        <dbReference type="ARBA" id="ARBA00022989"/>
    </source>
</evidence>
<feature type="binding site" evidence="21">
    <location>
        <position position="20"/>
    </location>
    <ligand>
        <name>substrate</name>
    </ligand>
</feature>
<dbReference type="InterPro" id="IPR000829">
    <property type="entry name" value="DAGK"/>
</dbReference>
<keyword evidence="9 24" id="KW-0812">Transmembrane</keyword>
<feature type="binding site" evidence="21">
    <location>
        <position position="66"/>
    </location>
    <ligand>
        <name>substrate</name>
    </ligand>
</feature>
<evidence type="ECO:0000256" key="8">
    <source>
        <dbReference type="ARBA" id="ARBA00022679"/>
    </source>
</evidence>
<dbReference type="STRING" id="565045.NOR51B_123"/>
<dbReference type="GO" id="GO:0005886">
    <property type="term" value="C:plasma membrane"/>
    <property type="evidence" value="ECO:0007669"/>
    <property type="project" value="UniProtKB-SubCell"/>
</dbReference>
<name>B8KTJ9_9GAMM</name>
<accession>B8KTJ9</accession>
<comment type="function">
    <text evidence="24">Catalyzes the ATP-dependent phosphorylation of sn-l,2-diacylglycerol (DAG) to phosphatidic acid. Involved in the recycling of diacylglycerol produced as a by-product during membrane-derived oligosaccharide (MDO) biosynthesis.</text>
</comment>
<evidence type="ECO:0000256" key="5">
    <source>
        <dbReference type="ARBA" id="ARBA00022475"/>
    </source>
</evidence>
<dbReference type="InterPro" id="IPR033718">
    <property type="entry name" value="DAGK_prok"/>
</dbReference>
<keyword evidence="6" id="KW-0444">Lipid biosynthesis</keyword>
<evidence type="ECO:0000313" key="25">
    <source>
        <dbReference type="EMBL" id="EED34186.1"/>
    </source>
</evidence>
<feature type="binding site" evidence="21">
    <location>
        <position position="109"/>
    </location>
    <ligand>
        <name>substrate</name>
    </ligand>
</feature>
<keyword evidence="18" id="KW-0594">Phospholipid biosynthesis</keyword>
<dbReference type="GO" id="GO:0046872">
    <property type="term" value="F:metal ion binding"/>
    <property type="evidence" value="ECO:0007669"/>
    <property type="project" value="UniProtKB-KW"/>
</dbReference>
<feature type="binding site" evidence="22">
    <location>
        <begin position="96"/>
        <end position="98"/>
    </location>
    <ligand>
        <name>ATP</name>
        <dbReference type="ChEBI" id="CHEBI:30616"/>
    </ligand>
</feature>
<dbReference type="PANTHER" id="PTHR34299">
    <property type="entry name" value="DIACYLGLYCEROL KINASE"/>
    <property type="match status" value="1"/>
</dbReference>
<keyword evidence="10 23" id="KW-0479">Metal-binding</keyword>
<evidence type="ECO:0000256" key="4">
    <source>
        <dbReference type="ARBA" id="ARBA00017575"/>
    </source>
</evidence>
<dbReference type="CDD" id="cd14264">
    <property type="entry name" value="DAGK_IM"/>
    <property type="match status" value="1"/>
</dbReference>
<evidence type="ECO:0000256" key="16">
    <source>
        <dbReference type="ARBA" id="ARBA00023098"/>
    </source>
</evidence>
<keyword evidence="12 24" id="KW-0418">Kinase</keyword>
<feature type="binding site" evidence="22">
    <location>
        <position position="39"/>
    </location>
    <ligand>
        <name>ATP</name>
        <dbReference type="ChEBI" id="CHEBI:30616"/>
    </ligand>
</feature>
<evidence type="ECO:0000256" key="1">
    <source>
        <dbReference type="ARBA" id="ARBA00004429"/>
    </source>
</evidence>
<proteinExistence type="inferred from homology"/>
<keyword evidence="11 22" id="KW-0547">Nucleotide-binding</keyword>
<evidence type="ECO:0000256" key="2">
    <source>
        <dbReference type="ARBA" id="ARBA00005967"/>
    </source>
</evidence>
<protein>
    <recommendedName>
        <fullName evidence="4 24">Diacylglycerol kinase</fullName>
        <ecNumber evidence="3 24">2.7.1.107</ecNumber>
    </recommendedName>
</protein>
<comment type="caution">
    <text evidence="24">Lacks conserved residue(s) required for the propagation of feature annotation.</text>
</comment>
<evidence type="ECO:0000256" key="23">
    <source>
        <dbReference type="PIRSR" id="PIRSR600829-4"/>
    </source>
</evidence>
<evidence type="ECO:0000256" key="18">
    <source>
        <dbReference type="ARBA" id="ARBA00023209"/>
    </source>
</evidence>
<evidence type="ECO:0000256" key="17">
    <source>
        <dbReference type="ARBA" id="ARBA00023136"/>
    </source>
</evidence>
<evidence type="ECO:0000313" key="26">
    <source>
        <dbReference type="Proteomes" id="UP000004699"/>
    </source>
</evidence>
<keyword evidence="14 23" id="KW-0460">Magnesium</keyword>
<keyword evidence="13 22" id="KW-0067">ATP-binding</keyword>
<keyword evidence="16 24" id="KW-0443">Lipid metabolism</keyword>
<dbReference type="PANTHER" id="PTHR34299:SF1">
    <property type="entry name" value="DIACYLGLYCEROL KINASE"/>
    <property type="match status" value="1"/>
</dbReference>
<keyword evidence="17 24" id="KW-0472">Membrane</keyword>
<keyword evidence="19 24" id="KW-1208">Phospholipid metabolism</keyword>
<dbReference type="GO" id="GO:0005524">
    <property type="term" value="F:ATP binding"/>
    <property type="evidence" value="ECO:0007669"/>
    <property type="project" value="UniProtKB-KW"/>
</dbReference>
<evidence type="ECO:0000256" key="21">
    <source>
        <dbReference type="PIRSR" id="PIRSR600829-2"/>
    </source>
</evidence>
<evidence type="ECO:0000256" key="3">
    <source>
        <dbReference type="ARBA" id="ARBA00012133"/>
    </source>
</evidence>
<dbReference type="GO" id="GO:0004143">
    <property type="term" value="F:ATP-dependent diacylglycerol kinase activity"/>
    <property type="evidence" value="ECO:0007669"/>
    <property type="project" value="UniProtKB-EC"/>
</dbReference>
<feature type="active site" description="Proton acceptor" evidence="20">
    <location>
        <position position="80"/>
    </location>
</feature>
<feature type="transmembrane region" description="Helical" evidence="24">
    <location>
        <begin position="107"/>
        <end position="126"/>
    </location>
</feature>
<evidence type="ECO:0000256" key="11">
    <source>
        <dbReference type="ARBA" id="ARBA00022741"/>
    </source>
</evidence>